<protein>
    <submittedName>
        <fullName evidence="2">Uncharacterized protein</fullName>
    </submittedName>
</protein>
<feature type="transmembrane region" description="Helical" evidence="1">
    <location>
        <begin position="54"/>
        <end position="73"/>
    </location>
</feature>
<evidence type="ECO:0000313" key="3">
    <source>
        <dbReference type="Proteomes" id="UP000009885"/>
    </source>
</evidence>
<keyword evidence="3" id="KW-1185">Reference proteome</keyword>
<accession>K9AG00</accession>
<gene>
    <name evidence="2" type="ORF">C273_11894</name>
</gene>
<feature type="transmembrane region" description="Helical" evidence="1">
    <location>
        <begin position="20"/>
        <end position="42"/>
    </location>
</feature>
<keyword evidence="1" id="KW-0472">Membrane</keyword>
<dbReference type="RefSeq" id="WP_009385928.1">
    <property type="nucleotide sequence ID" value="NZ_AMSQ01000058.1"/>
</dbReference>
<comment type="caution">
    <text evidence="2">The sequence shown here is derived from an EMBL/GenBank/DDBJ whole genome shotgun (WGS) entry which is preliminary data.</text>
</comment>
<evidence type="ECO:0000313" key="2">
    <source>
        <dbReference type="EMBL" id="EKU45011.1"/>
    </source>
</evidence>
<proteinExistence type="predicted"/>
<reference evidence="2 3" key="1">
    <citation type="journal article" date="2013" name="Genome Announc.">
        <title>Genome Sequence of Staphylococcus massiliensis Strain S46, Isolated from the Surface of Healthy Human Skin.</title>
        <authorList>
            <person name="Srivastav R."/>
            <person name="Singh A."/>
            <person name="Jangir P.K."/>
            <person name="Kumari C."/>
            <person name="Muduli S."/>
            <person name="Sharma R."/>
        </authorList>
    </citation>
    <scope>NUCLEOTIDE SEQUENCE [LARGE SCALE GENOMIC DNA]</scope>
    <source>
        <strain evidence="2 3">S46</strain>
    </source>
</reference>
<sequence length="81" mass="9271">GDMTVIPLTIVIKFVKKGGLILKIVLYFVYSFVSFFILNLLFKLVIPGIDVDVYESLLTALFFAIFMTPFLYISREKGNKK</sequence>
<feature type="non-terminal residue" evidence="2">
    <location>
        <position position="1"/>
    </location>
</feature>
<evidence type="ECO:0000256" key="1">
    <source>
        <dbReference type="SAM" id="Phobius"/>
    </source>
</evidence>
<dbReference type="Proteomes" id="UP000009885">
    <property type="component" value="Unassembled WGS sequence"/>
</dbReference>
<organism evidence="2 3">
    <name type="scientific">Staphylococcus massiliensis S46</name>
    <dbReference type="NCBI Taxonomy" id="1229783"/>
    <lineage>
        <taxon>Bacteria</taxon>
        <taxon>Bacillati</taxon>
        <taxon>Bacillota</taxon>
        <taxon>Bacilli</taxon>
        <taxon>Bacillales</taxon>
        <taxon>Staphylococcaceae</taxon>
        <taxon>Staphylococcus</taxon>
    </lineage>
</organism>
<name>K9AG00_9STAP</name>
<keyword evidence="1" id="KW-0812">Transmembrane</keyword>
<dbReference type="AlphaFoldDB" id="K9AG00"/>
<keyword evidence="1" id="KW-1133">Transmembrane helix</keyword>
<dbReference type="EMBL" id="AMSQ01000058">
    <property type="protein sequence ID" value="EKU45011.1"/>
    <property type="molecule type" value="Genomic_DNA"/>
</dbReference>